<name>A0ACA9P7F1_9GLOM</name>
<dbReference type="EMBL" id="CAJVPM010034897">
    <property type="protein sequence ID" value="CAG8688482.1"/>
    <property type="molecule type" value="Genomic_DNA"/>
</dbReference>
<sequence length="64" mass="7823">MRNKFINNFKLEIRLYLLASKTSYTVIDTMHNIRFSSCYQTVLNYMNKLANNYLEKIREYFSKQ</sequence>
<comment type="caution">
    <text evidence="1">The sequence shown here is derived from an EMBL/GenBank/DDBJ whole genome shotgun (WGS) entry which is preliminary data.</text>
</comment>
<organism evidence="1 2">
    <name type="scientific">Scutellospora calospora</name>
    <dbReference type="NCBI Taxonomy" id="85575"/>
    <lineage>
        <taxon>Eukaryota</taxon>
        <taxon>Fungi</taxon>
        <taxon>Fungi incertae sedis</taxon>
        <taxon>Mucoromycota</taxon>
        <taxon>Glomeromycotina</taxon>
        <taxon>Glomeromycetes</taxon>
        <taxon>Diversisporales</taxon>
        <taxon>Gigasporaceae</taxon>
        <taxon>Scutellospora</taxon>
    </lineage>
</organism>
<keyword evidence="2" id="KW-1185">Reference proteome</keyword>
<reference evidence="1" key="1">
    <citation type="submission" date="2021-06" db="EMBL/GenBank/DDBJ databases">
        <authorList>
            <person name="Kallberg Y."/>
            <person name="Tangrot J."/>
            <person name="Rosling A."/>
        </authorList>
    </citation>
    <scope>NUCLEOTIDE SEQUENCE</scope>
    <source>
        <strain evidence="1">AU212A</strain>
    </source>
</reference>
<evidence type="ECO:0000313" key="2">
    <source>
        <dbReference type="Proteomes" id="UP000789860"/>
    </source>
</evidence>
<accession>A0ACA9P7F1</accession>
<dbReference type="Proteomes" id="UP000789860">
    <property type="component" value="Unassembled WGS sequence"/>
</dbReference>
<gene>
    <name evidence="1" type="ORF">SCALOS_LOCUS10033</name>
</gene>
<feature type="non-terminal residue" evidence="1">
    <location>
        <position position="64"/>
    </location>
</feature>
<evidence type="ECO:0000313" key="1">
    <source>
        <dbReference type="EMBL" id="CAG8688482.1"/>
    </source>
</evidence>
<proteinExistence type="predicted"/>
<protein>
    <submittedName>
        <fullName evidence="1">5393_t:CDS:1</fullName>
    </submittedName>
</protein>